<evidence type="ECO:0000313" key="4">
    <source>
        <dbReference type="Proteomes" id="UP001432027"/>
    </source>
</evidence>
<dbReference type="PANTHER" id="PTHR34721">
    <property type="entry name" value="PROTEIN CBG09734"/>
    <property type="match status" value="1"/>
</dbReference>
<dbReference type="Pfam" id="PF00087">
    <property type="entry name" value="Toxin_TOLIP"/>
    <property type="match status" value="1"/>
</dbReference>
<dbReference type="InterPro" id="IPR045860">
    <property type="entry name" value="Snake_toxin-like_sf"/>
</dbReference>
<dbReference type="Gene3D" id="2.10.60.10">
    <property type="entry name" value="CD59"/>
    <property type="match status" value="1"/>
</dbReference>
<dbReference type="Proteomes" id="UP001432027">
    <property type="component" value="Unassembled WGS sequence"/>
</dbReference>
<feature type="signal peptide" evidence="1">
    <location>
        <begin position="1"/>
        <end position="16"/>
    </location>
</feature>
<proteinExistence type="predicted"/>
<evidence type="ECO:0000259" key="2">
    <source>
        <dbReference type="Pfam" id="PF00087"/>
    </source>
</evidence>
<dbReference type="SUPFAM" id="SSF57302">
    <property type="entry name" value="Snake toxin-like"/>
    <property type="match status" value="1"/>
</dbReference>
<organism evidence="3 4">
    <name type="scientific">Pristionchus entomophagus</name>
    <dbReference type="NCBI Taxonomy" id="358040"/>
    <lineage>
        <taxon>Eukaryota</taxon>
        <taxon>Metazoa</taxon>
        <taxon>Ecdysozoa</taxon>
        <taxon>Nematoda</taxon>
        <taxon>Chromadorea</taxon>
        <taxon>Rhabditida</taxon>
        <taxon>Rhabditina</taxon>
        <taxon>Diplogasteromorpha</taxon>
        <taxon>Diplogasteroidea</taxon>
        <taxon>Neodiplogasteridae</taxon>
        <taxon>Pristionchus</taxon>
    </lineage>
</organism>
<keyword evidence="4" id="KW-1185">Reference proteome</keyword>
<accession>A0AAV5T4I4</accession>
<reference evidence="3" key="1">
    <citation type="submission" date="2023-10" db="EMBL/GenBank/DDBJ databases">
        <title>Genome assembly of Pristionchus species.</title>
        <authorList>
            <person name="Yoshida K."/>
            <person name="Sommer R.J."/>
        </authorList>
    </citation>
    <scope>NUCLEOTIDE SEQUENCE</scope>
    <source>
        <strain evidence="3">RS0144</strain>
    </source>
</reference>
<evidence type="ECO:0000313" key="3">
    <source>
        <dbReference type="EMBL" id="GMS90184.1"/>
    </source>
</evidence>
<feature type="domain" description="Snake toxin/toxin-like" evidence="2">
    <location>
        <begin position="17"/>
        <end position="87"/>
    </location>
</feature>
<dbReference type="PANTHER" id="PTHR34721:SF3">
    <property type="entry name" value="ACTIVIN_RECP DOMAIN-CONTAINING PROTEIN-RELATED"/>
    <property type="match status" value="1"/>
</dbReference>
<keyword evidence="1" id="KW-0732">Signal</keyword>
<name>A0AAV5T4I4_9BILA</name>
<comment type="caution">
    <text evidence="3">The sequence shown here is derived from an EMBL/GenBank/DDBJ whole genome shotgun (WGS) entry which is preliminary data.</text>
</comment>
<protein>
    <recommendedName>
        <fullName evidence="2">Snake toxin/toxin-like domain-containing protein</fullName>
    </recommendedName>
</protein>
<gene>
    <name evidence="3" type="ORF">PENTCL1PPCAC_12359</name>
</gene>
<feature type="chain" id="PRO_5044022910" description="Snake toxin/toxin-like domain-containing protein" evidence="1">
    <location>
        <begin position="17"/>
        <end position="93"/>
    </location>
</feature>
<dbReference type="EMBL" id="BTSX01000003">
    <property type="protein sequence ID" value="GMS90184.1"/>
    <property type="molecule type" value="Genomic_DNA"/>
</dbReference>
<dbReference type="AlphaFoldDB" id="A0AAV5T4I4"/>
<sequence length="93" mass="9697">MRVALLVLLAVSTAAALKCYAGGTVNEHGVYSQGPCLAGEQYCRTIDLTTEGVHTVTKTCGLELCTAEGCEKVENGKICCCKGDLCNAPSPRS</sequence>
<evidence type="ECO:0000256" key="1">
    <source>
        <dbReference type="SAM" id="SignalP"/>
    </source>
</evidence>
<dbReference type="InterPro" id="IPR035076">
    <property type="entry name" value="Toxin/TOLIP"/>
</dbReference>